<dbReference type="Proteomes" id="UP000270678">
    <property type="component" value="Chromosome"/>
</dbReference>
<accession>A0A3S9UVI0</accession>
<evidence type="ECO:0000313" key="2">
    <source>
        <dbReference type="Proteomes" id="UP000270678"/>
    </source>
</evidence>
<proteinExistence type="predicted"/>
<name>A0A3S9UVI0_9BACL</name>
<dbReference type="EMBL" id="CP034346">
    <property type="protein sequence ID" value="AZS14333.1"/>
    <property type="molecule type" value="Genomic_DNA"/>
</dbReference>
<protein>
    <submittedName>
        <fullName evidence="1">Uncharacterized protein</fullName>
    </submittedName>
</protein>
<organism evidence="1 2">
    <name type="scientific">Paenibacillus lutimineralis</name>
    <dbReference type="NCBI Taxonomy" id="2707005"/>
    <lineage>
        <taxon>Bacteria</taxon>
        <taxon>Bacillati</taxon>
        <taxon>Bacillota</taxon>
        <taxon>Bacilli</taxon>
        <taxon>Bacillales</taxon>
        <taxon>Paenibacillaceae</taxon>
        <taxon>Paenibacillus</taxon>
    </lineage>
</organism>
<evidence type="ECO:0000313" key="1">
    <source>
        <dbReference type="EMBL" id="AZS14333.1"/>
    </source>
</evidence>
<keyword evidence="2" id="KW-1185">Reference proteome</keyword>
<reference evidence="2" key="1">
    <citation type="submission" date="2018-12" db="EMBL/GenBank/DDBJ databases">
        <title>Complete genome sequence of Paenibacillus sp. MBLB1234.</title>
        <authorList>
            <person name="Nam Y.-D."/>
            <person name="Kang J."/>
            <person name="Chung W.-H."/>
            <person name="Park Y.S."/>
        </authorList>
    </citation>
    <scope>NUCLEOTIDE SEQUENCE [LARGE SCALE GENOMIC DNA]</scope>
    <source>
        <strain evidence="2">MBLB1234</strain>
    </source>
</reference>
<gene>
    <name evidence="1" type="ORF">EI981_07585</name>
</gene>
<sequence length="80" mass="8853">MFDSREGSRRAVSWSEVGDGKLGMAEVPFTVLQGGVPPLADQIRAISPLANDDEANREPIYGVISQGKLSLRRILDWKRK</sequence>
<dbReference type="AlphaFoldDB" id="A0A3S9UVI0"/>
<dbReference type="KEGG" id="plut:EI981_07585"/>